<gene>
    <name evidence="4" type="primary">LOC103703625</name>
</gene>
<dbReference type="PANTHER" id="PTHR18952">
    <property type="entry name" value="CARBONIC ANHYDRASE"/>
    <property type="match status" value="1"/>
</dbReference>
<dbReference type="InterPro" id="IPR041891">
    <property type="entry name" value="Alpha_CA_prokaryot-like"/>
</dbReference>
<dbReference type="Proteomes" id="UP000228380">
    <property type="component" value="Chromosome 5"/>
</dbReference>
<dbReference type="Pfam" id="PF00194">
    <property type="entry name" value="Carb_anhydrase"/>
    <property type="match status" value="1"/>
</dbReference>
<accession>A0A8B7BSX4</accession>
<protein>
    <submittedName>
        <fullName evidence="4">Alpha carbonic anhydrase 7-like isoform X1</fullName>
    </submittedName>
</protein>
<dbReference type="GeneID" id="103703625"/>
<dbReference type="KEGG" id="pda:103703625"/>
<keyword evidence="1" id="KW-0732">Signal</keyword>
<dbReference type="InterPro" id="IPR001148">
    <property type="entry name" value="CA_dom"/>
</dbReference>
<dbReference type="PANTHER" id="PTHR18952:SF253">
    <property type="entry name" value="OS08G0470200 PROTEIN"/>
    <property type="match status" value="1"/>
</dbReference>
<reference evidence="4" key="2">
    <citation type="submission" date="2025-08" db="UniProtKB">
        <authorList>
            <consortium name="RefSeq"/>
        </authorList>
    </citation>
    <scope>IDENTIFICATION</scope>
    <source>
        <tissue evidence="4">Young leaves</tissue>
    </source>
</reference>
<evidence type="ECO:0000313" key="3">
    <source>
        <dbReference type="Proteomes" id="UP000228380"/>
    </source>
</evidence>
<dbReference type="RefSeq" id="XP_008784764.2">
    <property type="nucleotide sequence ID" value="XM_008786542.4"/>
</dbReference>
<feature type="domain" description="Alpha-carbonic anhydrase" evidence="2">
    <location>
        <begin position="35"/>
        <end position="270"/>
    </location>
</feature>
<evidence type="ECO:0000256" key="1">
    <source>
        <dbReference type="SAM" id="SignalP"/>
    </source>
</evidence>
<dbReference type="Gene3D" id="3.10.200.10">
    <property type="entry name" value="Alpha carbonic anhydrase"/>
    <property type="match status" value="1"/>
</dbReference>
<dbReference type="CDD" id="cd03124">
    <property type="entry name" value="alpha_CA_prokaryotic_like"/>
    <property type="match status" value="1"/>
</dbReference>
<name>A0A8B7BSX4_PHODC</name>
<organism evidence="3 4">
    <name type="scientific">Phoenix dactylifera</name>
    <name type="common">Date palm</name>
    <dbReference type="NCBI Taxonomy" id="42345"/>
    <lineage>
        <taxon>Eukaryota</taxon>
        <taxon>Viridiplantae</taxon>
        <taxon>Streptophyta</taxon>
        <taxon>Embryophyta</taxon>
        <taxon>Tracheophyta</taxon>
        <taxon>Spermatophyta</taxon>
        <taxon>Magnoliopsida</taxon>
        <taxon>Liliopsida</taxon>
        <taxon>Arecaceae</taxon>
        <taxon>Coryphoideae</taxon>
        <taxon>Phoeniceae</taxon>
        <taxon>Phoenix</taxon>
    </lineage>
</organism>
<dbReference type="GO" id="GO:0006730">
    <property type="term" value="P:one-carbon metabolic process"/>
    <property type="evidence" value="ECO:0007669"/>
    <property type="project" value="TreeGrafter"/>
</dbReference>
<keyword evidence="3" id="KW-1185">Reference proteome</keyword>
<dbReference type="InterPro" id="IPR036398">
    <property type="entry name" value="CA_dom_sf"/>
</dbReference>
<dbReference type="SUPFAM" id="SSF51069">
    <property type="entry name" value="Carbonic anhydrase"/>
    <property type="match status" value="1"/>
</dbReference>
<dbReference type="GO" id="GO:0008270">
    <property type="term" value="F:zinc ion binding"/>
    <property type="evidence" value="ECO:0007669"/>
    <property type="project" value="InterPro"/>
</dbReference>
<proteinExistence type="predicted"/>
<evidence type="ECO:0000313" key="4">
    <source>
        <dbReference type="RefSeq" id="XP_008784764.2"/>
    </source>
</evidence>
<dbReference type="PROSITE" id="PS51144">
    <property type="entry name" value="ALPHA_CA_2"/>
    <property type="match status" value="1"/>
</dbReference>
<dbReference type="AlphaFoldDB" id="A0A8B7BSX4"/>
<reference evidence="3" key="1">
    <citation type="journal article" date="2019" name="Nat. Commun.">
        <title>Genome-wide association mapping of date palm fruit traits.</title>
        <authorList>
            <person name="Hazzouri K.M."/>
            <person name="Gros-Balthazard M."/>
            <person name="Flowers J.M."/>
            <person name="Copetti D."/>
            <person name="Lemansour A."/>
            <person name="Lebrun M."/>
            <person name="Masmoudi K."/>
            <person name="Ferrand S."/>
            <person name="Dhar M.I."/>
            <person name="Fresquez Z.A."/>
            <person name="Rosas U."/>
            <person name="Zhang J."/>
            <person name="Talag J."/>
            <person name="Lee S."/>
            <person name="Kudrna D."/>
            <person name="Powell R.F."/>
            <person name="Leitch I.J."/>
            <person name="Krueger R.R."/>
            <person name="Wing R.A."/>
            <person name="Amiri K.M.A."/>
            <person name="Purugganan M.D."/>
        </authorList>
    </citation>
    <scope>NUCLEOTIDE SEQUENCE [LARGE SCALE GENOMIC DNA]</scope>
    <source>
        <strain evidence="3">cv. Khalas</strain>
    </source>
</reference>
<dbReference type="InterPro" id="IPR023561">
    <property type="entry name" value="Carbonic_anhydrase_a-class"/>
</dbReference>
<dbReference type="OrthoDB" id="429145at2759"/>
<dbReference type="SMART" id="SM01057">
    <property type="entry name" value="Carb_anhydrase"/>
    <property type="match status" value="1"/>
</dbReference>
<feature type="signal peptide" evidence="1">
    <location>
        <begin position="1"/>
        <end position="26"/>
    </location>
</feature>
<dbReference type="GO" id="GO:0004089">
    <property type="term" value="F:carbonate dehydratase activity"/>
    <property type="evidence" value="ECO:0007669"/>
    <property type="project" value="InterPro"/>
</dbReference>
<feature type="chain" id="PRO_5034242664" evidence="1">
    <location>
        <begin position="27"/>
        <end position="280"/>
    </location>
</feature>
<evidence type="ECO:0000259" key="2">
    <source>
        <dbReference type="PROSITE" id="PS51144"/>
    </source>
</evidence>
<sequence length="280" mass="31759">MRNPGTPFNFLLCALLSLLILQSSFSASHIVGAEKYFDYDEDSEFGPQHWGDLDPDWATCKDGKSQSPINITHKNIEVNLSLGSLMTSYHSTFAIMQNRGYDIMINWTEGATPGAGSLLIDGKDYVLQQCHWHSPSEHKFFDEGYPLELHMVHISSDGSIAVIGILYQHGSPDPFLSELWKYLECLIRKQKDEVVVGYLSPPPIENRAPYYRYSGSLTTPPCTENVTWILLREVRTVSEGQVYQLREAVHGKDNARPIQPINGRKVYLYKPWIHEDHASS</sequence>